<dbReference type="PANTHER" id="PTHR34501:SF9">
    <property type="entry name" value="MAJOR OUTER MEMBRANE PROTEIN P.IA"/>
    <property type="match status" value="1"/>
</dbReference>
<dbReference type="AlphaFoldDB" id="A0A0E3YGR2"/>
<accession>A0A0E3YGR2</accession>
<dbReference type="EMBL" id="CP011253">
    <property type="protein sequence ID" value="AKC72232.1"/>
    <property type="molecule type" value="Genomic_DNA"/>
</dbReference>
<evidence type="ECO:0000256" key="7">
    <source>
        <dbReference type="ARBA" id="ARBA00023065"/>
    </source>
</evidence>
<dbReference type="GO" id="GO:0009279">
    <property type="term" value="C:cell outer membrane"/>
    <property type="evidence" value="ECO:0007669"/>
    <property type="project" value="UniProtKB-SubCell"/>
</dbReference>
<keyword evidence="3" id="KW-0813">Transport</keyword>
<evidence type="ECO:0000256" key="3">
    <source>
        <dbReference type="ARBA" id="ARBA00022448"/>
    </source>
</evidence>
<organism evidence="12 13">
    <name type="scientific">Pandoraea oxalativorans</name>
    <dbReference type="NCBI Taxonomy" id="573737"/>
    <lineage>
        <taxon>Bacteria</taxon>
        <taxon>Pseudomonadati</taxon>
        <taxon>Pseudomonadota</taxon>
        <taxon>Betaproteobacteria</taxon>
        <taxon>Burkholderiales</taxon>
        <taxon>Burkholderiaceae</taxon>
        <taxon>Pandoraea</taxon>
    </lineage>
</organism>
<dbReference type="SUPFAM" id="SSF56935">
    <property type="entry name" value="Porins"/>
    <property type="match status" value="1"/>
</dbReference>
<protein>
    <submittedName>
        <fullName evidence="12">Porin</fullName>
    </submittedName>
</protein>
<evidence type="ECO:0000256" key="5">
    <source>
        <dbReference type="ARBA" id="ARBA00022692"/>
    </source>
</evidence>
<dbReference type="PATRIC" id="fig|573737.6.peg.2479"/>
<dbReference type="HOGENOM" id="CLU_038238_2_0_4"/>
<dbReference type="GO" id="GO:0046930">
    <property type="term" value="C:pore complex"/>
    <property type="evidence" value="ECO:0007669"/>
    <property type="project" value="UniProtKB-KW"/>
</dbReference>
<gene>
    <name evidence="12" type="ORF">MB84_08150</name>
</gene>
<dbReference type="InterPro" id="IPR033900">
    <property type="entry name" value="Gram_neg_porin_domain"/>
</dbReference>
<proteinExistence type="predicted"/>
<evidence type="ECO:0000256" key="10">
    <source>
        <dbReference type="ARBA" id="ARBA00023237"/>
    </source>
</evidence>
<keyword evidence="6" id="KW-0732">Signal</keyword>
<keyword evidence="4" id="KW-1134">Transmembrane beta strand</keyword>
<feature type="domain" description="Porin" evidence="11">
    <location>
        <begin position="2"/>
        <end position="303"/>
    </location>
</feature>
<keyword evidence="10" id="KW-0998">Cell outer membrane</keyword>
<dbReference type="PANTHER" id="PTHR34501">
    <property type="entry name" value="PROTEIN YDDL-RELATED"/>
    <property type="match status" value="1"/>
</dbReference>
<evidence type="ECO:0000256" key="8">
    <source>
        <dbReference type="ARBA" id="ARBA00023114"/>
    </source>
</evidence>
<reference evidence="12" key="1">
    <citation type="submission" date="2016-06" db="EMBL/GenBank/DDBJ databases">
        <title>Pandoraea oxalativorans DSM 23570 Genome Sequencing.</title>
        <authorList>
            <person name="Ee R."/>
            <person name="Lim Y.-L."/>
            <person name="Yong D."/>
            <person name="Yin W.-F."/>
            <person name="Chan K.-G."/>
        </authorList>
    </citation>
    <scope>NUCLEOTIDE SEQUENCE</scope>
    <source>
        <strain evidence="12">DSM 23570</strain>
    </source>
</reference>
<sequence length="336" mass="36773">MLYGVMDTFLGYYKNHETSVVNLNSGGLAGSRWGMRGEEDLSGDLKARFVLEGGINVTTGTAAQSGRLFGRRATVGLISKSLGKIEIGRQPTPGYDWGTIFDPILVAPASVIASLTGEIDNPWMFNPLTDPARLDNLIRYNSPLLAGLSISLSHSIAGNTSPTNQVKTYDVGSLIYQYQGLQLGYGFGRSSGTTDLTPDTKRQIEHAFGAIYRFPWFSVYLTYQLRMPKDSSADKAWQVGMRIPFGIRHAVHLGWGGRNGGLPDAAPANTLTQDVRVWAAAYIYEMSKRTSLYAYFKRLENRGSSRLTILPPAGLPNPAHNGEDVTTFGIGINHRF</sequence>
<evidence type="ECO:0000256" key="6">
    <source>
        <dbReference type="ARBA" id="ARBA00022729"/>
    </source>
</evidence>
<keyword evidence="9" id="KW-0472">Membrane</keyword>
<evidence type="ECO:0000313" key="12">
    <source>
        <dbReference type="EMBL" id="AKC72232.1"/>
    </source>
</evidence>
<evidence type="ECO:0000256" key="1">
    <source>
        <dbReference type="ARBA" id="ARBA00004571"/>
    </source>
</evidence>
<dbReference type="Proteomes" id="UP000035050">
    <property type="component" value="Chromosome"/>
</dbReference>
<keyword evidence="5" id="KW-0812">Transmembrane</keyword>
<comment type="subcellular location">
    <subcellularLocation>
        <location evidence="1">Cell outer membrane</location>
        <topology evidence="1">Multi-pass membrane protein</topology>
    </subcellularLocation>
</comment>
<evidence type="ECO:0000313" key="13">
    <source>
        <dbReference type="Proteomes" id="UP000035050"/>
    </source>
</evidence>
<keyword evidence="8" id="KW-0626">Porin</keyword>
<keyword evidence="13" id="KW-1185">Reference proteome</keyword>
<dbReference type="Pfam" id="PF13609">
    <property type="entry name" value="Porin_4"/>
    <property type="match status" value="1"/>
</dbReference>
<dbReference type="Gene3D" id="2.40.160.10">
    <property type="entry name" value="Porin"/>
    <property type="match status" value="1"/>
</dbReference>
<dbReference type="CDD" id="cd00342">
    <property type="entry name" value="gram_neg_porins"/>
    <property type="match status" value="1"/>
</dbReference>
<keyword evidence="7" id="KW-0406">Ion transport</keyword>
<evidence type="ECO:0000256" key="9">
    <source>
        <dbReference type="ARBA" id="ARBA00023136"/>
    </source>
</evidence>
<comment type="subunit">
    <text evidence="2">Homotrimer.</text>
</comment>
<dbReference type="KEGG" id="pox:MB84_08150"/>
<dbReference type="InterPro" id="IPR050298">
    <property type="entry name" value="Gram-neg_bact_OMP"/>
</dbReference>
<evidence type="ECO:0000259" key="11">
    <source>
        <dbReference type="Pfam" id="PF13609"/>
    </source>
</evidence>
<dbReference type="InterPro" id="IPR023614">
    <property type="entry name" value="Porin_dom_sf"/>
</dbReference>
<dbReference type="GO" id="GO:0015288">
    <property type="term" value="F:porin activity"/>
    <property type="evidence" value="ECO:0007669"/>
    <property type="project" value="UniProtKB-KW"/>
</dbReference>
<evidence type="ECO:0000256" key="2">
    <source>
        <dbReference type="ARBA" id="ARBA00011233"/>
    </source>
</evidence>
<dbReference type="GO" id="GO:0006811">
    <property type="term" value="P:monoatomic ion transport"/>
    <property type="evidence" value="ECO:0007669"/>
    <property type="project" value="UniProtKB-KW"/>
</dbReference>
<name>A0A0E3YGR2_9BURK</name>
<evidence type="ECO:0000256" key="4">
    <source>
        <dbReference type="ARBA" id="ARBA00022452"/>
    </source>
</evidence>